<evidence type="ECO:0000256" key="3">
    <source>
        <dbReference type="ARBA" id="ARBA00022980"/>
    </source>
</evidence>
<evidence type="ECO:0000313" key="6">
    <source>
        <dbReference type="Proteomes" id="UP000235145"/>
    </source>
</evidence>
<dbReference type="Proteomes" id="UP000235145">
    <property type="component" value="Unassembled WGS sequence"/>
</dbReference>
<keyword evidence="2" id="KW-0934">Plastid</keyword>
<dbReference type="AlphaFoldDB" id="A0A9R1UWP3"/>
<dbReference type="GO" id="GO:0003735">
    <property type="term" value="F:structural constituent of ribosome"/>
    <property type="evidence" value="ECO:0007669"/>
    <property type="project" value="InterPro"/>
</dbReference>
<keyword evidence="4" id="KW-0687">Ribonucleoprotein</keyword>
<dbReference type="SUPFAM" id="SSF57829">
    <property type="entry name" value="Zn-binding ribosomal proteins"/>
    <property type="match status" value="1"/>
</dbReference>
<dbReference type="GO" id="GO:0005840">
    <property type="term" value="C:ribosome"/>
    <property type="evidence" value="ECO:0007669"/>
    <property type="project" value="UniProtKB-KW"/>
</dbReference>
<evidence type="ECO:0008006" key="7">
    <source>
        <dbReference type="Google" id="ProtNLM"/>
    </source>
</evidence>
<comment type="similarity">
    <text evidence="1">Belongs to the eukaryotic ribosomal protein eL43 family.</text>
</comment>
<accession>A0A9R1UWP3</accession>
<dbReference type="InterPro" id="IPR045700">
    <property type="entry name" value="Rab3GAP1"/>
</dbReference>
<organism evidence="5 6">
    <name type="scientific">Lactuca sativa</name>
    <name type="common">Garden lettuce</name>
    <dbReference type="NCBI Taxonomy" id="4236"/>
    <lineage>
        <taxon>Eukaryota</taxon>
        <taxon>Viridiplantae</taxon>
        <taxon>Streptophyta</taxon>
        <taxon>Embryophyta</taxon>
        <taxon>Tracheophyta</taxon>
        <taxon>Spermatophyta</taxon>
        <taxon>Magnoliopsida</taxon>
        <taxon>eudicotyledons</taxon>
        <taxon>Gunneridae</taxon>
        <taxon>Pentapetalae</taxon>
        <taxon>asterids</taxon>
        <taxon>campanulids</taxon>
        <taxon>Asterales</taxon>
        <taxon>Asteraceae</taxon>
        <taxon>Cichorioideae</taxon>
        <taxon>Cichorieae</taxon>
        <taxon>Lactucinae</taxon>
        <taxon>Lactuca</taxon>
    </lineage>
</organism>
<dbReference type="InterPro" id="IPR002674">
    <property type="entry name" value="Ribosomal_eL43"/>
</dbReference>
<dbReference type="GO" id="GO:0006412">
    <property type="term" value="P:translation"/>
    <property type="evidence" value="ECO:0007669"/>
    <property type="project" value="InterPro"/>
</dbReference>
<dbReference type="PANTHER" id="PTHR21422:SF9">
    <property type="entry name" value="RAB3 GTPASE-ACTIVATING PROTEIN CATALYTIC SUBUNIT"/>
    <property type="match status" value="1"/>
</dbReference>
<evidence type="ECO:0000313" key="5">
    <source>
        <dbReference type="EMBL" id="KAJ0194457.1"/>
    </source>
</evidence>
<dbReference type="GO" id="GO:1990904">
    <property type="term" value="C:ribonucleoprotein complex"/>
    <property type="evidence" value="ECO:0007669"/>
    <property type="project" value="UniProtKB-KW"/>
</dbReference>
<reference evidence="5 6" key="1">
    <citation type="journal article" date="2017" name="Nat. Commun.">
        <title>Genome assembly with in vitro proximity ligation data and whole-genome triplication in lettuce.</title>
        <authorList>
            <person name="Reyes-Chin-Wo S."/>
            <person name="Wang Z."/>
            <person name="Yang X."/>
            <person name="Kozik A."/>
            <person name="Arikit S."/>
            <person name="Song C."/>
            <person name="Xia L."/>
            <person name="Froenicke L."/>
            <person name="Lavelle D.O."/>
            <person name="Truco M.J."/>
            <person name="Xia R."/>
            <person name="Zhu S."/>
            <person name="Xu C."/>
            <person name="Xu H."/>
            <person name="Xu X."/>
            <person name="Cox K."/>
            <person name="Korf I."/>
            <person name="Meyers B.C."/>
            <person name="Michelmore R.W."/>
        </authorList>
    </citation>
    <scope>NUCLEOTIDE SEQUENCE [LARGE SCALE GENOMIC DNA]</scope>
    <source>
        <strain evidence="6">cv. Salinas</strain>
        <tissue evidence="5">Seedlings</tissue>
    </source>
</reference>
<dbReference type="EMBL" id="NBSK02000008">
    <property type="protein sequence ID" value="KAJ0194457.1"/>
    <property type="molecule type" value="Genomic_DNA"/>
</dbReference>
<evidence type="ECO:0000256" key="1">
    <source>
        <dbReference type="ARBA" id="ARBA00008672"/>
    </source>
</evidence>
<dbReference type="Pfam" id="PF01780">
    <property type="entry name" value="Ribosomal_L37ae"/>
    <property type="match status" value="1"/>
</dbReference>
<proteinExistence type="inferred from homology"/>
<name>A0A9R1UWP3_LACSA</name>
<evidence type="ECO:0000256" key="2">
    <source>
        <dbReference type="ARBA" id="ARBA00022528"/>
    </source>
</evidence>
<dbReference type="GO" id="GO:0005096">
    <property type="term" value="F:GTPase activator activity"/>
    <property type="evidence" value="ECO:0007669"/>
    <property type="project" value="InterPro"/>
</dbReference>
<keyword evidence="2" id="KW-0150">Chloroplast</keyword>
<comment type="caution">
    <text evidence="5">The sequence shown here is derived from an EMBL/GenBank/DDBJ whole genome shotgun (WGS) entry which is preliminary data.</text>
</comment>
<gene>
    <name evidence="5" type="ORF">LSAT_V11C800430500</name>
</gene>
<keyword evidence="3" id="KW-0689">Ribosomal protein</keyword>
<dbReference type="PANTHER" id="PTHR21422">
    <property type="entry name" value="RAB3 GTPASE-ACTIVATING PROTEIN CATALYTIC SUBUNIT"/>
    <property type="match status" value="1"/>
</dbReference>
<dbReference type="InterPro" id="IPR011332">
    <property type="entry name" value="Ribosomal_zn-bd"/>
</dbReference>
<protein>
    <recommendedName>
        <fullName evidence="7">Rab3 GTPase-activating protein catalytic subunit</fullName>
    </recommendedName>
</protein>
<keyword evidence="6" id="KW-1185">Reference proteome</keyword>
<evidence type="ECO:0000256" key="4">
    <source>
        <dbReference type="ARBA" id="ARBA00023274"/>
    </source>
</evidence>
<sequence length="235" mass="26822">MVRPNIAQNISIETKGIIAPVPVTMEPVDPVYWYGCWLYYRFYLSMGGSRKIRGVQNLETVRPHQLLEQIVCTAFRAAADTLNQTRFGGLKNMTIKIDQLYFTIASALKLLQANKLPGDMEIIQDVKRLCVVFEHVEKLLTLGSGSGNQWSHQQREIGIWSCKDCGKVKAGGPYTLKCLSWNLKSRLDNDELSPEQVNDVKDFIDDYVERNQVLQVYHYKLLGNEFLVEMASRMA</sequence>
<dbReference type="InterPro" id="IPR011331">
    <property type="entry name" value="Ribosomal_eL37/eL43"/>
</dbReference>
<dbReference type="Gene3D" id="2.20.25.30">
    <property type="match status" value="1"/>
</dbReference>